<dbReference type="SUPFAM" id="SSF82153">
    <property type="entry name" value="FAS1 domain"/>
    <property type="match status" value="1"/>
</dbReference>
<dbReference type="PANTHER" id="PTHR10900:SF77">
    <property type="entry name" value="FI19380P1"/>
    <property type="match status" value="1"/>
</dbReference>
<dbReference type="PANTHER" id="PTHR10900">
    <property type="entry name" value="PERIOSTIN-RELATED"/>
    <property type="match status" value="1"/>
</dbReference>
<dbReference type="InterPro" id="IPR050904">
    <property type="entry name" value="Adhesion/Biosynth-related"/>
</dbReference>
<dbReference type="PROSITE" id="PS50213">
    <property type="entry name" value="FAS1"/>
    <property type="match status" value="1"/>
</dbReference>
<dbReference type="EMBL" id="LVYI01000011">
    <property type="protein sequence ID" value="OAP55316.1"/>
    <property type="molecule type" value="Genomic_DNA"/>
</dbReference>
<sequence length="489" mass="51054">MSLQLILTLSALGITPIAAQHFPASVPSPSFTRSSWAWTWSPSSSYYTPPSWSGETPTWTPTVYPSETWSTVATWPATYTPSASAPSWPEYSSSWSPVSYSSHAWSSVSSPWSSWPTTIYSAHSWASGTPTWASWSASKSWSSSAWPSPSPTLPSLNDALIAAGAAKFAALIASDPVVSAAYAAGVATVFAPTDQYIDSTVNTTRLRRRATLTPAQQQQLLLHATQSQSEINGLRTPPGAVVPTKDTTANLKGSTQKVVSKPKNSTKTTTTSSKRSLPTLLARQDNSSTVDTLVDIQSGLGDSVGILTADIPFNGGFIHTTDGLFTVPVNLSTTAQTTGQTTFLSLASASNQSSVLDSTPLITVFIPTNQAFAAANINPSSSGLPSILAGHVVQNFAGYLPSLGNGATFITQSGTTVTVTIQGDDYFVNNAKIVSSNLILENGVAHVIDTVLTPPIAPYTGAGTSVQHAGVARSLVLALGVVVALALTS</sequence>
<dbReference type="STRING" id="1367422.A0A178Z781"/>
<dbReference type="SMART" id="SM00554">
    <property type="entry name" value="FAS1"/>
    <property type="match status" value="2"/>
</dbReference>
<proteinExistence type="predicted"/>
<protein>
    <recommendedName>
        <fullName evidence="3">FAS1 domain-containing protein</fullName>
    </recommendedName>
</protein>
<feature type="compositionally biased region" description="Low complexity" evidence="1">
    <location>
        <begin position="257"/>
        <end position="276"/>
    </location>
</feature>
<dbReference type="GeneID" id="30014457"/>
<keyword evidence="2" id="KW-0732">Signal</keyword>
<feature type="domain" description="FAS1" evidence="3">
    <location>
        <begin position="327"/>
        <end position="452"/>
    </location>
</feature>
<dbReference type="Pfam" id="PF02469">
    <property type="entry name" value="Fasciclin"/>
    <property type="match status" value="1"/>
</dbReference>
<gene>
    <name evidence="4" type="ORF">AYL99_10289</name>
</gene>
<accession>A0A178Z781</accession>
<dbReference type="AlphaFoldDB" id="A0A178Z781"/>
<feature type="chain" id="PRO_5008098297" description="FAS1 domain-containing protein" evidence="2">
    <location>
        <begin position="20"/>
        <end position="489"/>
    </location>
</feature>
<evidence type="ECO:0000256" key="2">
    <source>
        <dbReference type="SAM" id="SignalP"/>
    </source>
</evidence>
<keyword evidence="5" id="KW-1185">Reference proteome</keyword>
<dbReference type="OrthoDB" id="286301at2759"/>
<dbReference type="Proteomes" id="UP000078343">
    <property type="component" value="Unassembled WGS sequence"/>
</dbReference>
<dbReference type="InterPro" id="IPR036378">
    <property type="entry name" value="FAS1_dom_sf"/>
</dbReference>
<dbReference type="InterPro" id="IPR000782">
    <property type="entry name" value="FAS1_domain"/>
</dbReference>
<dbReference type="GO" id="GO:0000329">
    <property type="term" value="C:fungal-type vacuole membrane"/>
    <property type="evidence" value="ECO:0007669"/>
    <property type="project" value="TreeGrafter"/>
</dbReference>
<name>A0A178Z781_9EURO</name>
<evidence type="ECO:0000313" key="4">
    <source>
        <dbReference type="EMBL" id="OAP55316.1"/>
    </source>
</evidence>
<evidence type="ECO:0000313" key="5">
    <source>
        <dbReference type="Proteomes" id="UP000078343"/>
    </source>
</evidence>
<evidence type="ECO:0000256" key="1">
    <source>
        <dbReference type="SAM" id="MobiDB-lite"/>
    </source>
</evidence>
<dbReference type="GO" id="GO:0016236">
    <property type="term" value="P:macroautophagy"/>
    <property type="evidence" value="ECO:0007669"/>
    <property type="project" value="TreeGrafter"/>
</dbReference>
<feature type="signal peptide" evidence="2">
    <location>
        <begin position="1"/>
        <end position="19"/>
    </location>
</feature>
<evidence type="ECO:0000259" key="3">
    <source>
        <dbReference type="PROSITE" id="PS50213"/>
    </source>
</evidence>
<organism evidence="4 5">
    <name type="scientific">Fonsecaea erecta</name>
    <dbReference type="NCBI Taxonomy" id="1367422"/>
    <lineage>
        <taxon>Eukaryota</taxon>
        <taxon>Fungi</taxon>
        <taxon>Dikarya</taxon>
        <taxon>Ascomycota</taxon>
        <taxon>Pezizomycotina</taxon>
        <taxon>Eurotiomycetes</taxon>
        <taxon>Chaetothyriomycetidae</taxon>
        <taxon>Chaetothyriales</taxon>
        <taxon>Herpotrichiellaceae</taxon>
        <taxon>Fonsecaea</taxon>
    </lineage>
</organism>
<feature type="region of interest" description="Disordered" evidence="1">
    <location>
        <begin position="251"/>
        <end position="276"/>
    </location>
</feature>
<dbReference type="Gene3D" id="2.30.180.10">
    <property type="entry name" value="FAS1 domain"/>
    <property type="match status" value="2"/>
</dbReference>
<comment type="caution">
    <text evidence="4">The sequence shown here is derived from an EMBL/GenBank/DDBJ whole genome shotgun (WGS) entry which is preliminary data.</text>
</comment>
<reference evidence="4 5" key="1">
    <citation type="submission" date="2016-04" db="EMBL/GenBank/DDBJ databases">
        <title>Draft genome of Fonsecaea erecta CBS 125763.</title>
        <authorList>
            <person name="Weiss V.A."/>
            <person name="Vicente V.A."/>
            <person name="Raittz R.T."/>
            <person name="Moreno L.F."/>
            <person name="De Souza E.M."/>
            <person name="Pedrosa F.O."/>
            <person name="Steffens M.B."/>
            <person name="Faoro H."/>
            <person name="Tadra-Sfeir M.Z."/>
            <person name="Najafzadeh M.J."/>
            <person name="Felipe M.S."/>
            <person name="Teixeira M."/>
            <person name="Sun J."/>
            <person name="Xi L."/>
            <person name="Gomes R."/>
            <person name="De Azevedo C.M."/>
            <person name="Salgado C.G."/>
            <person name="Da Silva M.B."/>
            <person name="Nascimento M.F."/>
            <person name="Queiroz-Telles F."/>
            <person name="Attili D.S."/>
            <person name="Gorbushina A."/>
        </authorList>
    </citation>
    <scope>NUCLEOTIDE SEQUENCE [LARGE SCALE GENOMIC DNA]</scope>
    <source>
        <strain evidence="4 5">CBS 125763</strain>
    </source>
</reference>
<dbReference type="RefSeq" id="XP_018688683.1">
    <property type="nucleotide sequence ID" value="XM_018841795.1"/>
</dbReference>